<feature type="compositionally biased region" description="Acidic residues" evidence="4">
    <location>
        <begin position="308"/>
        <end position="321"/>
    </location>
</feature>
<feature type="domain" description="Homeobox" evidence="5">
    <location>
        <begin position="223"/>
        <end position="271"/>
    </location>
</feature>
<feature type="compositionally biased region" description="Low complexity" evidence="4">
    <location>
        <begin position="274"/>
        <end position="289"/>
    </location>
</feature>
<comment type="caution">
    <text evidence="6">The sequence shown here is derived from an EMBL/GenBank/DDBJ whole genome shotgun (WGS) entry which is preliminary data.</text>
</comment>
<dbReference type="OrthoDB" id="6159439at2759"/>
<accession>A0A6V7X0J6</accession>
<evidence type="ECO:0000256" key="4">
    <source>
        <dbReference type="SAM" id="MobiDB-lite"/>
    </source>
</evidence>
<comment type="subcellular location">
    <subcellularLocation>
        <location evidence="1 2 3">Nucleus</location>
    </subcellularLocation>
</comment>
<dbReference type="EMBL" id="CAJEWN010000977">
    <property type="protein sequence ID" value="CAD2192794.1"/>
    <property type="molecule type" value="Genomic_DNA"/>
</dbReference>
<dbReference type="PANTHER" id="PTHR24333">
    <property type="entry name" value="HOMEO BOX HB9 LIKE A-RELATED"/>
    <property type="match status" value="1"/>
</dbReference>
<feature type="compositionally biased region" description="Polar residues" evidence="4">
    <location>
        <begin position="88"/>
        <end position="104"/>
    </location>
</feature>
<dbReference type="AlphaFoldDB" id="A0A6V7X0J6"/>
<dbReference type="PANTHER" id="PTHR24333:SF8">
    <property type="entry name" value="HOMEOBOX PROTEIN CEH-62"/>
    <property type="match status" value="1"/>
</dbReference>
<feature type="compositionally biased region" description="Polar residues" evidence="4">
    <location>
        <begin position="324"/>
        <end position="347"/>
    </location>
</feature>
<dbReference type="InterPro" id="IPR009057">
    <property type="entry name" value="Homeodomain-like_sf"/>
</dbReference>
<dbReference type="InterPro" id="IPR001356">
    <property type="entry name" value="HD"/>
</dbReference>
<evidence type="ECO:0000313" key="7">
    <source>
        <dbReference type="Proteomes" id="UP000580250"/>
    </source>
</evidence>
<evidence type="ECO:0000259" key="5">
    <source>
        <dbReference type="PROSITE" id="PS50071"/>
    </source>
</evidence>
<dbReference type="Proteomes" id="UP000580250">
    <property type="component" value="Unassembled WGS sequence"/>
</dbReference>
<dbReference type="Gene3D" id="1.10.10.60">
    <property type="entry name" value="Homeodomain-like"/>
    <property type="match status" value="1"/>
</dbReference>
<evidence type="ECO:0000256" key="2">
    <source>
        <dbReference type="PROSITE-ProRule" id="PRU00108"/>
    </source>
</evidence>
<dbReference type="CDD" id="cd00086">
    <property type="entry name" value="homeodomain"/>
    <property type="match status" value="1"/>
</dbReference>
<feature type="DNA-binding region" description="Homeobox" evidence="2">
    <location>
        <begin position="225"/>
        <end position="272"/>
    </location>
</feature>
<dbReference type="GO" id="GO:0003677">
    <property type="term" value="F:DNA binding"/>
    <property type="evidence" value="ECO:0007669"/>
    <property type="project" value="UniProtKB-UniRule"/>
</dbReference>
<feature type="region of interest" description="Disordered" evidence="4">
    <location>
        <begin position="302"/>
        <end position="347"/>
    </location>
</feature>
<feature type="region of interest" description="Disordered" evidence="4">
    <location>
        <begin position="268"/>
        <end position="289"/>
    </location>
</feature>
<reference evidence="6 7" key="1">
    <citation type="submission" date="2020-08" db="EMBL/GenBank/DDBJ databases">
        <authorList>
            <person name="Koutsovoulos G."/>
            <person name="Danchin GJ E."/>
        </authorList>
    </citation>
    <scope>NUCLEOTIDE SEQUENCE [LARGE SCALE GENOMIC DNA]</scope>
</reference>
<keyword evidence="2 3" id="KW-0371">Homeobox</keyword>
<name>A0A6V7X0J6_MELEN</name>
<dbReference type="InterPro" id="IPR050848">
    <property type="entry name" value="Homeobox_TF"/>
</dbReference>
<dbReference type="SUPFAM" id="SSF46689">
    <property type="entry name" value="Homeodomain-like"/>
    <property type="match status" value="1"/>
</dbReference>
<evidence type="ECO:0000256" key="1">
    <source>
        <dbReference type="ARBA" id="ARBA00004123"/>
    </source>
</evidence>
<protein>
    <recommendedName>
        <fullName evidence="5">Homeobox domain-containing protein</fullName>
    </recommendedName>
</protein>
<feature type="region of interest" description="Disordered" evidence="4">
    <location>
        <begin position="82"/>
        <end position="130"/>
    </location>
</feature>
<organism evidence="6 7">
    <name type="scientific">Meloidogyne enterolobii</name>
    <name type="common">Root-knot nematode worm</name>
    <name type="synonym">Meloidogyne mayaguensis</name>
    <dbReference type="NCBI Taxonomy" id="390850"/>
    <lineage>
        <taxon>Eukaryota</taxon>
        <taxon>Metazoa</taxon>
        <taxon>Ecdysozoa</taxon>
        <taxon>Nematoda</taxon>
        <taxon>Chromadorea</taxon>
        <taxon>Rhabditida</taxon>
        <taxon>Tylenchina</taxon>
        <taxon>Tylenchomorpha</taxon>
        <taxon>Tylenchoidea</taxon>
        <taxon>Meloidogynidae</taxon>
        <taxon>Meloidogyninae</taxon>
        <taxon>Meloidogyne</taxon>
    </lineage>
</organism>
<keyword evidence="2 3" id="KW-0238">DNA-binding</keyword>
<proteinExistence type="predicted"/>
<dbReference type="Pfam" id="PF00046">
    <property type="entry name" value="Homeodomain"/>
    <property type="match status" value="1"/>
</dbReference>
<sequence length="382" mass="42672">MADELIYLNIPPHNQNLINKNSEEQLKIEENTNLEITNKEGKTKKEFTIFKLLSPIKRGNIVVNNDDERLIIPSSISTQRNIKEENQTSEQKGNTLLTNNNTYIDSIPSTTKTVNTPPPTTSLYSNNPPPLPDNLKTIKDFPISTQQQIQIDWAIAQRLLFNHQNNLIQEGGGGSIALRLAAAFAAAAASGAQGKDNINTNLIPNFSAAFDFSQPSINSSKSYRRRKARTVFSDHQLQGLEQRFNGQRYLSTPERISLAESLNLSETQKKVGRSANSNNNNNNSTTYSSSLVNSIQNKNKLTASLSNDYDEKEEEMEEERDEISSSPFSDASGTNTEQQSSTSLLPQKHQNIVPFVTQMFLHTPFCYNNTTNNNPSTSNNNR</sequence>
<evidence type="ECO:0000256" key="3">
    <source>
        <dbReference type="RuleBase" id="RU000682"/>
    </source>
</evidence>
<keyword evidence="2 3" id="KW-0539">Nucleus</keyword>
<dbReference type="GO" id="GO:0005634">
    <property type="term" value="C:nucleus"/>
    <property type="evidence" value="ECO:0007669"/>
    <property type="project" value="UniProtKB-SubCell"/>
</dbReference>
<evidence type="ECO:0000313" key="6">
    <source>
        <dbReference type="EMBL" id="CAD2192794.1"/>
    </source>
</evidence>
<dbReference type="PROSITE" id="PS50071">
    <property type="entry name" value="HOMEOBOX_2"/>
    <property type="match status" value="1"/>
</dbReference>
<gene>
    <name evidence="6" type="ORF">MENT_LOCUS45710</name>
</gene>
<dbReference type="SMART" id="SM00389">
    <property type="entry name" value="HOX"/>
    <property type="match status" value="1"/>
</dbReference>